<keyword evidence="2 5" id="KW-0808">Transferase</keyword>
<dbReference type="SMART" id="SM00650">
    <property type="entry name" value="rADc"/>
    <property type="match status" value="1"/>
</dbReference>
<sequence>MEKIRQSQNFINNPRLVTTLLDMTDVSMNDLVVEVGPGTGVITKQLTERAGTVIVVEQDPDLARKLMHNVAPNVQVITGDFLNYPLPDHKYKVVANLPFNLTADIIRKLFMGQENQPDSAYLIMQKEAAEKFTGKPKATLTSTLLGISFKVSVLNRINRSAFVPTPKVDAAFVAFIKRDKPFVDKSEIKDFQDFVAYEYIHTRRGMGIGDLDISRWVNLFEAFKKHVPSGKKAIVRGSMAKLAREQSRLPKQHRTRRLWT</sequence>
<evidence type="ECO:0000256" key="4">
    <source>
        <dbReference type="ARBA" id="ARBA00022884"/>
    </source>
</evidence>
<dbReference type="SUPFAM" id="SSF53335">
    <property type="entry name" value="S-adenosyl-L-methionine-dependent methyltransferases"/>
    <property type="match status" value="1"/>
</dbReference>
<proteinExistence type="inferred from homology"/>
<comment type="similarity">
    <text evidence="5">Belongs to the class I-like SAM-binding methyltransferase superfamily. rRNA adenine N(6)-methyltransferase family.</text>
</comment>
<name>A0A0G1M4G1_9BACT</name>
<dbReference type="InterPro" id="IPR029063">
    <property type="entry name" value="SAM-dependent_MTases_sf"/>
</dbReference>
<feature type="binding site" evidence="5">
    <location>
        <position position="11"/>
    </location>
    <ligand>
        <name>S-adenosyl-L-methionine</name>
        <dbReference type="ChEBI" id="CHEBI:59789"/>
    </ligand>
</feature>
<dbReference type="GO" id="GO:0000179">
    <property type="term" value="F:rRNA (adenine-N6,N6-)-dimethyltransferase activity"/>
    <property type="evidence" value="ECO:0007669"/>
    <property type="project" value="UniProtKB-UniRule"/>
</dbReference>
<evidence type="ECO:0000313" key="8">
    <source>
        <dbReference type="Proteomes" id="UP000034264"/>
    </source>
</evidence>
<evidence type="ECO:0000256" key="1">
    <source>
        <dbReference type="ARBA" id="ARBA00022603"/>
    </source>
</evidence>
<evidence type="ECO:0000256" key="3">
    <source>
        <dbReference type="ARBA" id="ARBA00022691"/>
    </source>
</evidence>
<dbReference type="GO" id="GO:0003723">
    <property type="term" value="F:RNA binding"/>
    <property type="evidence" value="ECO:0007669"/>
    <property type="project" value="UniProtKB-UniRule"/>
</dbReference>
<dbReference type="PANTHER" id="PTHR11727">
    <property type="entry name" value="DIMETHYLADENOSINE TRANSFERASE"/>
    <property type="match status" value="1"/>
</dbReference>
<evidence type="ECO:0000256" key="5">
    <source>
        <dbReference type="PROSITE-ProRule" id="PRU01026"/>
    </source>
</evidence>
<dbReference type="InterPro" id="IPR020598">
    <property type="entry name" value="rRNA_Ade_methylase_Trfase_N"/>
</dbReference>
<evidence type="ECO:0000313" key="7">
    <source>
        <dbReference type="EMBL" id="KKU03002.1"/>
    </source>
</evidence>
<keyword evidence="3 5" id="KW-0949">S-adenosyl-L-methionine</keyword>
<evidence type="ECO:0000259" key="6">
    <source>
        <dbReference type="SMART" id="SM00650"/>
    </source>
</evidence>
<dbReference type="EMBL" id="LCKS01000004">
    <property type="protein sequence ID" value="KKU03002.1"/>
    <property type="molecule type" value="Genomic_DNA"/>
</dbReference>
<dbReference type="InterPro" id="IPR023165">
    <property type="entry name" value="rRNA_Ade_diMease-like_C"/>
</dbReference>
<feature type="domain" description="Ribosomal RNA adenine methylase transferase N-terminal" evidence="6">
    <location>
        <begin position="16"/>
        <end position="179"/>
    </location>
</feature>
<evidence type="ECO:0000256" key="2">
    <source>
        <dbReference type="ARBA" id="ARBA00022679"/>
    </source>
</evidence>
<dbReference type="PROSITE" id="PS01131">
    <property type="entry name" value="RRNA_A_DIMETH"/>
    <property type="match status" value="1"/>
</dbReference>
<dbReference type="Gene3D" id="1.10.8.100">
    <property type="entry name" value="Ribosomal RNA adenine dimethylase-like, domain 2"/>
    <property type="match status" value="1"/>
</dbReference>
<feature type="binding site" evidence="5">
    <location>
        <position position="36"/>
    </location>
    <ligand>
        <name>S-adenosyl-L-methionine</name>
        <dbReference type="ChEBI" id="CHEBI:59789"/>
    </ligand>
</feature>
<protein>
    <submittedName>
        <fullName evidence="7">rRNA (Adenine-N(6)-)-methyltransferase</fullName>
    </submittedName>
</protein>
<feature type="binding site" evidence="5">
    <location>
        <position position="80"/>
    </location>
    <ligand>
        <name>S-adenosyl-L-methionine</name>
        <dbReference type="ChEBI" id="CHEBI:59789"/>
    </ligand>
</feature>
<reference evidence="7 8" key="1">
    <citation type="journal article" date="2015" name="Nature">
        <title>rRNA introns, odd ribosomes, and small enigmatic genomes across a large radiation of phyla.</title>
        <authorList>
            <person name="Brown C.T."/>
            <person name="Hug L.A."/>
            <person name="Thomas B.C."/>
            <person name="Sharon I."/>
            <person name="Castelle C.J."/>
            <person name="Singh A."/>
            <person name="Wilkins M.J."/>
            <person name="Williams K.H."/>
            <person name="Banfield J.F."/>
        </authorList>
    </citation>
    <scope>NUCLEOTIDE SEQUENCE [LARGE SCALE GENOMIC DNA]</scope>
</reference>
<dbReference type="PANTHER" id="PTHR11727:SF7">
    <property type="entry name" value="DIMETHYLADENOSINE TRANSFERASE-RELATED"/>
    <property type="match status" value="1"/>
</dbReference>
<dbReference type="PROSITE" id="PS51689">
    <property type="entry name" value="SAM_RNA_A_N6_MT"/>
    <property type="match status" value="1"/>
</dbReference>
<gene>
    <name evidence="7" type="ORF">UX05_C0004G0011</name>
</gene>
<organism evidence="7 8">
    <name type="scientific">Candidatus Amesbacteria bacterium GW2011_GWC2_45_19</name>
    <dbReference type="NCBI Taxonomy" id="1618366"/>
    <lineage>
        <taxon>Bacteria</taxon>
        <taxon>Candidatus Amesiibacteriota</taxon>
    </lineage>
</organism>
<dbReference type="CDD" id="cd02440">
    <property type="entry name" value="AdoMet_MTases"/>
    <property type="match status" value="1"/>
</dbReference>
<feature type="binding site" evidence="5">
    <location>
        <position position="57"/>
    </location>
    <ligand>
        <name>S-adenosyl-L-methionine</name>
        <dbReference type="ChEBI" id="CHEBI:59789"/>
    </ligand>
</feature>
<feature type="binding site" evidence="5">
    <location>
        <position position="96"/>
    </location>
    <ligand>
        <name>S-adenosyl-L-methionine</name>
        <dbReference type="ChEBI" id="CHEBI:59789"/>
    </ligand>
</feature>
<keyword evidence="4 5" id="KW-0694">RNA-binding</keyword>
<accession>A0A0G1M4G1</accession>
<feature type="binding site" evidence="5">
    <location>
        <position position="9"/>
    </location>
    <ligand>
        <name>S-adenosyl-L-methionine</name>
        <dbReference type="ChEBI" id="CHEBI:59789"/>
    </ligand>
</feature>
<dbReference type="Pfam" id="PF00398">
    <property type="entry name" value="RrnaAD"/>
    <property type="match status" value="1"/>
</dbReference>
<dbReference type="AlphaFoldDB" id="A0A0G1M4G1"/>
<dbReference type="Proteomes" id="UP000034264">
    <property type="component" value="Unassembled WGS sequence"/>
</dbReference>
<comment type="caution">
    <text evidence="7">The sequence shown here is derived from an EMBL/GenBank/DDBJ whole genome shotgun (WGS) entry which is preliminary data.</text>
</comment>
<keyword evidence="1 5" id="KW-0489">Methyltransferase</keyword>
<dbReference type="InterPro" id="IPR001737">
    <property type="entry name" value="KsgA/Erm"/>
</dbReference>
<dbReference type="InterPro" id="IPR020596">
    <property type="entry name" value="rRNA_Ade_Mease_Trfase_CS"/>
</dbReference>
<dbReference type="Gene3D" id="3.40.50.150">
    <property type="entry name" value="Vaccinia Virus protein VP39"/>
    <property type="match status" value="1"/>
</dbReference>